<protein>
    <submittedName>
        <fullName evidence="6">Archease</fullName>
    </submittedName>
</protein>
<dbReference type="Pfam" id="PF01951">
    <property type="entry name" value="Archease"/>
    <property type="match status" value="1"/>
</dbReference>
<comment type="caution">
    <text evidence="6">The sequence shown here is derived from an EMBL/GenBank/DDBJ whole genome shotgun (WGS) entry which is preliminary data.</text>
</comment>
<keyword evidence="2" id="KW-0819">tRNA processing</keyword>
<dbReference type="GO" id="GO:0046872">
    <property type="term" value="F:metal ion binding"/>
    <property type="evidence" value="ECO:0007669"/>
    <property type="project" value="UniProtKB-KW"/>
</dbReference>
<keyword evidence="4" id="KW-0106">Calcium</keyword>
<keyword evidence="3" id="KW-0479">Metal-binding</keyword>
<proteinExistence type="inferred from homology"/>
<reference evidence="6 7" key="1">
    <citation type="journal article" date="2019" name="Nat. Microbiol.">
        <title>Mediterranean grassland soil C-N compound turnover is dependent on rainfall and depth, and is mediated by genomically divergent microorganisms.</title>
        <authorList>
            <person name="Diamond S."/>
            <person name="Andeer P.F."/>
            <person name="Li Z."/>
            <person name="Crits-Christoph A."/>
            <person name="Burstein D."/>
            <person name="Anantharaman K."/>
            <person name="Lane K.R."/>
            <person name="Thomas B.C."/>
            <person name="Pan C."/>
            <person name="Northen T.R."/>
            <person name="Banfield J.F."/>
        </authorList>
    </citation>
    <scope>NUCLEOTIDE SEQUENCE [LARGE SCALE GENOMIC DNA]</scope>
    <source>
        <strain evidence="6">WS_3</strain>
    </source>
</reference>
<organism evidence="6 7">
    <name type="scientific">Eiseniibacteriota bacterium</name>
    <dbReference type="NCBI Taxonomy" id="2212470"/>
    <lineage>
        <taxon>Bacteria</taxon>
        <taxon>Candidatus Eiseniibacteriota</taxon>
    </lineage>
</organism>
<evidence type="ECO:0000259" key="5">
    <source>
        <dbReference type="Pfam" id="PF01951"/>
    </source>
</evidence>
<evidence type="ECO:0000256" key="1">
    <source>
        <dbReference type="ARBA" id="ARBA00007963"/>
    </source>
</evidence>
<name>A0A538SM04_UNCEI</name>
<dbReference type="Gene3D" id="3.55.10.10">
    <property type="entry name" value="Archease domain"/>
    <property type="match status" value="1"/>
</dbReference>
<dbReference type="AlphaFoldDB" id="A0A538SM04"/>
<accession>A0A538SM04</accession>
<dbReference type="EMBL" id="VBOT01000034">
    <property type="protein sequence ID" value="TMQ52408.1"/>
    <property type="molecule type" value="Genomic_DNA"/>
</dbReference>
<sequence>MDEGHHTFDHTGDLGLEVWARTPERLYAHAAEALMSQIVEAPPGEPELQVRLSLTGDDPGDLLVHWLNTALLEAEVRGAVWTRAAVRGLTPRSLEGTLEGPKRGAPGQVMLREVKAVSHHGLEVDLGPGACRCRLVLDI</sequence>
<evidence type="ECO:0000256" key="4">
    <source>
        <dbReference type="ARBA" id="ARBA00022837"/>
    </source>
</evidence>
<evidence type="ECO:0000313" key="7">
    <source>
        <dbReference type="Proteomes" id="UP000320184"/>
    </source>
</evidence>
<feature type="domain" description="Archease" evidence="5">
    <location>
        <begin position="7"/>
        <end position="139"/>
    </location>
</feature>
<evidence type="ECO:0000256" key="3">
    <source>
        <dbReference type="ARBA" id="ARBA00022723"/>
    </source>
</evidence>
<evidence type="ECO:0000313" key="6">
    <source>
        <dbReference type="EMBL" id="TMQ52408.1"/>
    </source>
</evidence>
<dbReference type="GO" id="GO:0008033">
    <property type="term" value="P:tRNA processing"/>
    <property type="evidence" value="ECO:0007669"/>
    <property type="project" value="UniProtKB-KW"/>
</dbReference>
<gene>
    <name evidence="6" type="ORF">E6K73_02960</name>
</gene>
<evidence type="ECO:0000256" key="2">
    <source>
        <dbReference type="ARBA" id="ARBA00022694"/>
    </source>
</evidence>
<dbReference type="InterPro" id="IPR036820">
    <property type="entry name" value="Archease_dom_sf"/>
</dbReference>
<dbReference type="Proteomes" id="UP000320184">
    <property type="component" value="Unassembled WGS sequence"/>
</dbReference>
<dbReference type="SUPFAM" id="SSF69819">
    <property type="entry name" value="MTH1598-like"/>
    <property type="match status" value="1"/>
</dbReference>
<comment type="similarity">
    <text evidence="1">Belongs to the archease family.</text>
</comment>
<dbReference type="InterPro" id="IPR023572">
    <property type="entry name" value="Archease_dom"/>
</dbReference>